<dbReference type="GO" id="GO:0045332">
    <property type="term" value="P:phospholipid translocation"/>
    <property type="evidence" value="ECO:0000318"/>
    <property type="project" value="GO_Central"/>
</dbReference>
<dbReference type="FunFam" id="1.20.1280.290:FF:000008">
    <property type="entry name" value="PQ-loop repeat-containing protein 1"/>
    <property type="match status" value="1"/>
</dbReference>
<protein>
    <recommendedName>
        <fullName evidence="6">Solute carrier family 66 member 2</fullName>
    </recommendedName>
    <alternativeName>
        <fullName evidence="7">PQ-loop repeat-containing protein 1</fullName>
    </alternativeName>
</protein>
<keyword evidence="5 8" id="KW-0472">Membrane</keyword>
<dbReference type="Gene3D" id="1.20.1280.290">
    <property type="match status" value="2"/>
</dbReference>
<evidence type="ECO:0000313" key="9">
    <source>
        <dbReference type="EnsemblMetazoa" id="XP_030831262"/>
    </source>
</evidence>
<dbReference type="GO" id="GO:0005768">
    <property type="term" value="C:endosome"/>
    <property type="evidence" value="ECO:0000318"/>
    <property type="project" value="GO_Central"/>
</dbReference>
<dbReference type="EnsemblMetazoa" id="XM_030975402">
    <property type="protein sequence ID" value="XP_030831262"/>
    <property type="gene ID" value="LOC115918366"/>
</dbReference>
<evidence type="ECO:0000256" key="7">
    <source>
        <dbReference type="ARBA" id="ARBA00043159"/>
    </source>
</evidence>
<keyword evidence="2 8" id="KW-0812">Transmembrane</keyword>
<keyword evidence="10" id="KW-1185">Reference proteome</keyword>
<evidence type="ECO:0000256" key="1">
    <source>
        <dbReference type="ARBA" id="ARBA00004141"/>
    </source>
</evidence>
<dbReference type="GO" id="GO:0042147">
    <property type="term" value="P:retrograde transport, endosome to Golgi"/>
    <property type="evidence" value="ECO:0000318"/>
    <property type="project" value="GO_Central"/>
</dbReference>
<feature type="transmembrane region" description="Helical" evidence="8">
    <location>
        <begin position="185"/>
        <end position="206"/>
    </location>
</feature>
<dbReference type="GO" id="GO:0005829">
    <property type="term" value="C:cytosol"/>
    <property type="evidence" value="ECO:0007669"/>
    <property type="project" value="GOC"/>
</dbReference>
<comment type="subcellular location">
    <subcellularLocation>
        <location evidence="1">Membrane</location>
        <topology evidence="1">Multi-pass membrane protein</topology>
    </subcellularLocation>
</comment>
<dbReference type="OrthoDB" id="292213at2759"/>
<feature type="transmembrane region" description="Helical" evidence="8">
    <location>
        <begin position="271"/>
        <end position="293"/>
    </location>
</feature>
<dbReference type="RefSeq" id="XP_030831262.1">
    <property type="nucleotide sequence ID" value="XM_030975402.1"/>
</dbReference>
<evidence type="ECO:0000256" key="8">
    <source>
        <dbReference type="SAM" id="Phobius"/>
    </source>
</evidence>
<dbReference type="OMA" id="FKMWFFF"/>
<feature type="transmembrane region" description="Helical" evidence="8">
    <location>
        <begin position="28"/>
        <end position="49"/>
    </location>
</feature>
<evidence type="ECO:0000313" key="10">
    <source>
        <dbReference type="Proteomes" id="UP000007110"/>
    </source>
</evidence>
<evidence type="ECO:0000256" key="5">
    <source>
        <dbReference type="ARBA" id="ARBA00023136"/>
    </source>
</evidence>
<dbReference type="GeneID" id="115918366"/>
<proteinExistence type="predicted"/>
<dbReference type="GO" id="GO:0005802">
    <property type="term" value="C:trans-Golgi network"/>
    <property type="evidence" value="ECO:0000318"/>
    <property type="project" value="GO_Central"/>
</dbReference>
<evidence type="ECO:0000256" key="4">
    <source>
        <dbReference type="ARBA" id="ARBA00022989"/>
    </source>
</evidence>
<dbReference type="InterPro" id="IPR006603">
    <property type="entry name" value="PQ-loop_rpt"/>
</dbReference>
<feature type="transmembrane region" description="Helical" evidence="8">
    <location>
        <begin position="61"/>
        <end position="81"/>
    </location>
</feature>
<keyword evidence="4 8" id="KW-1133">Transmembrane helix</keyword>
<dbReference type="SMART" id="SM00679">
    <property type="entry name" value="CTNS"/>
    <property type="match status" value="2"/>
</dbReference>
<reference evidence="9" key="2">
    <citation type="submission" date="2021-01" db="UniProtKB">
        <authorList>
            <consortium name="EnsemblMetazoa"/>
        </authorList>
    </citation>
    <scope>IDENTIFICATION</scope>
</reference>
<keyword evidence="3" id="KW-0677">Repeat</keyword>
<sequence>MEQDLIKGFADLAEKKLHQVPEITLLNLVSWGASAAMIFGGIVPFIPQYLDISRSENTEGFSTHVCLVLLIANTLRILFWFGHPFELPLLAQSVIMIFTMMVVLQLCTRIKALQDLSSVKRYVTDVDSKACSDPHPMIHGEGRVRHASVGTHPTSRDDDRQVVRQVESRTIFDLDWRYFWKWTRFIDYVVFMVMFCVAGGILTYFLSSFSAYVETLGFLAVFTEAMLGSPQFYHNFRNKSTQGMSVKMVMCWLSGDLFKTGYFFVNDAPTQFWICGILQVSIDIAILTQVVFYGARPPIKLAKVAAPADHIS</sequence>
<evidence type="ECO:0000256" key="2">
    <source>
        <dbReference type="ARBA" id="ARBA00022692"/>
    </source>
</evidence>
<dbReference type="InParanoid" id="A0A7M7N4T5"/>
<dbReference type="Proteomes" id="UP000007110">
    <property type="component" value="Unassembled WGS sequence"/>
</dbReference>
<reference evidence="10" key="1">
    <citation type="submission" date="2015-02" db="EMBL/GenBank/DDBJ databases">
        <title>Genome sequencing for Strongylocentrotus purpuratus.</title>
        <authorList>
            <person name="Murali S."/>
            <person name="Liu Y."/>
            <person name="Vee V."/>
            <person name="English A."/>
            <person name="Wang M."/>
            <person name="Skinner E."/>
            <person name="Han Y."/>
            <person name="Muzny D.M."/>
            <person name="Worley K.C."/>
            <person name="Gibbs R.A."/>
        </authorList>
    </citation>
    <scope>NUCLEOTIDE SEQUENCE</scope>
</reference>
<accession>A0A7M7N4T5</accession>
<organism evidence="9 10">
    <name type="scientific">Strongylocentrotus purpuratus</name>
    <name type="common">Purple sea urchin</name>
    <dbReference type="NCBI Taxonomy" id="7668"/>
    <lineage>
        <taxon>Eukaryota</taxon>
        <taxon>Metazoa</taxon>
        <taxon>Echinodermata</taxon>
        <taxon>Eleutherozoa</taxon>
        <taxon>Echinozoa</taxon>
        <taxon>Echinoidea</taxon>
        <taxon>Euechinoidea</taxon>
        <taxon>Echinacea</taxon>
        <taxon>Camarodonta</taxon>
        <taxon>Echinidea</taxon>
        <taxon>Strongylocentrotidae</taxon>
        <taxon>Strongylocentrotus</taxon>
    </lineage>
</organism>
<dbReference type="PANTHER" id="PTHR14856">
    <property type="entry name" value="PQ-LOOP REPEAT-CONTAINING PROTEIN 1-LIKE PROTEIN"/>
    <property type="match status" value="1"/>
</dbReference>
<dbReference type="InterPro" id="IPR052241">
    <property type="entry name" value="SLC66/Scramblase_ANY1"/>
</dbReference>
<dbReference type="KEGG" id="spu:115918366"/>
<dbReference type="GO" id="GO:0016020">
    <property type="term" value="C:membrane"/>
    <property type="evidence" value="ECO:0007669"/>
    <property type="project" value="UniProtKB-SubCell"/>
</dbReference>
<name>A0A7M7N4T5_STRPU</name>
<dbReference type="FunFam" id="1.20.1280.290:FF:000005">
    <property type="entry name" value="PQ-loop repeat-containing protein 1"/>
    <property type="match status" value="1"/>
</dbReference>
<dbReference type="Pfam" id="PF04193">
    <property type="entry name" value="PQ-loop"/>
    <property type="match status" value="2"/>
</dbReference>
<evidence type="ECO:0000256" key="3">
    <source>
        <dbReference type="ARBA" id="ARBA00022737"/>
    </source>
</evidence>
<dbReference type="PANTHER" id="PTHR14856:SF9">
    <property type="entry name" value="PQ-LOOP REPEAT-CONTAINING PROTEIN 1"/>
    <property type="match status" value="1"/>
</dbReference>
<feature type="transmembrane region" description="Helical" evidence="8">
    <location>
        <begin position="87"/>
        <end position="107"/>
    </location>
</feature>
<dbReference type="AlphaFoldDB" id="A0A7M7N4T5"/>
<evidence type="ECO:0000256" key="6">
    <source>
        <dbReference type="ARBA" id="ARBA00040648"/>
    </source>
</evidence>